<keyword evidence="2" id="KW-1185">Reference proteome</keyword>
<dbReference type="AlphaFoldDB" id="A0AAV1R207"/>
<feature type="non-terminal residue" evidence="1">
    <location>
        <position position="78"/>
    </location>
</feature>
<comment type="caution">
    <text evidence="1">The sequence shown here is derived from an EMBL/GenBank/DDBJ whole genome shotgun (WGS) entry which is preliminary data.</text>
</comment>
<dbReference type="Proteomes" id="UP001314170">
    <property type="component" value="Unassembled WGS sequence"/>
</dbReference>
<proteinExistence type="predicted"/>
<gene>
    <name evidence="1" type="ORF">DCAF_LOCUS5751</name>
</gene>
<sequence length="78" mass="8942">QREPWAGKGLRDVGDGSRQGTEFQALSFKRNSAHTVPFLKGKRTLNDGSFGQTFKFNPIEDNNEEWQHEKMKDHTSYG</sequence>
<organism evidence="1 2">
    <name type="scientific">Dovyalis caffra</name>
    <dbReference type="NCBI Taxonomy" id="77055"/>
    <lineage>
        <taxon>Eukaryota</taxon>
        <taxon>Viridiplantae</taxon>
        <taxon>Streptophyta</taxon>
        <taxon>Embryophyta</taxon>
        <taxon>Tracheophyta</taxon>
        <taxon>Spermatophyta</taxon>
        <taxon>Magnoliopsida</taxon>
        <taxon>eudicotyledons</taxon>
        <taxon>Gunneridae</taxon>
        <taxon>Pentapetalae</taxon>
        <taxon>rosids</taxon>
        <taxon>fabids</taxon>
        <taxon>Malpighiales</taxon>
        <taxon>Salicaceae</taxon>
        <taxon>Flacourtieae</taxon>
        <taxon>Dovyalis</taxon>
    </lineage>
</organism>
<accession>A0AAV1R207</accession>
<dbReference type="EMBL" id="CAWUPB010000892">
    <property type="protein sequence ID" value="CAK7328032.1"/>
    <property type="molecule type" value="Genomic_DNA"/>
</dbReference>
<name>A0AAV1R207_9ROSI</name>
<protein>
    <submittedName>
        <fullName evidence="1">Uncharacterized protein</fullName>
    </submittedName>
</protein>
<evidence type="ECO:0000313" key="1">
    <source>
        <dbReference type="EMBL" id="CAK7328032.1"/>
    </source>
</evidence>
<feature type="non-terminal residue" evidence="1">
    <location>
        <position position="1"/>
    </location>
</feature>
<evidence type="ECO:0000313" key="2">
    <source>
        <dbReference type="Proteomes" id="UP001314170"/>
    </source>
</evidence>
<reference evidence="1 2" key="1">
    <citation type="submission" date="2024-01" db="EMBL/GenBank/DDBJ databases">
        <authorList>
            <person name="Waweru B."/>
        </authorList>
    </citation>
    <scope>NUCLEOTIDE SEQUENCE [LARGE SCALE GENOMIC DNA]</scope>
</reference>